<feature type="transmembrane region" description="Helical" evidence="1">
    <location>
        <begin position="102"/>
        <end position="122"/>
    </location>
</feature>
<dbReference type="STRING" id="523849.OCC_07641"/>
<feature type="transmembrane region" description="Helical" evidence="1">
    <location>
        <begin position="134"/>
        <end position="154"/>
    </location>
</feature>
<feature type="transmembrane region" description="Helical" evidence="1">
    <location>
        <begin position="7"/>
        <end position="25"/>
    </location>
</feature>
<dbReference type="HOGENOM" id="CLU_1691624_0_0_2"/>
<dbReference type="RefSeq" id="WP_004066970.1">
    <property type="nucleotide sequence ID" value="NC_022084.1"/>
</dbReference>
<evidence type="ECO:0000256" key="1">
    <source>
        <dbReference type="SAM" id="Phobius"/>
    </source>
</evidence>
<protein>
    <submittedName>
        <fullName evidence="2">Uncharacterized protein</fullName>
    </submittedName>
</protein>
<dbReference type="KEGG" id="tlt:OCC_07641"/>
<dbReference type="EMBL" id="CP006670">
    <property type="protein sequence ID" value="EHR79354.1"/>
    <property type="molecule type" value="Genomic_DNA"/>
</dbReference>
<dbReference type="Proteomes" id="UP000015502">
    <property type="component" value="Chromosome"/>
</dbReference>
<gene>
    <name evidence="2" type="ORF">OCC_07641</name>
</gene>
<dbReference type="GeneID" id="16550831"/>
<keyword evidence="1" id="KW-1133">Transmembrane helix</keyword>
<sequence>MRRKPALMVTYSFFVFFIETYLGIGNWKVVSFYMTTRRVGQNPCVEFYCVTSTWILALAILIVPLLIAYLILGRYGLKEFAKSHLLFGLLLVPVGICKTLYGGGFVMMLIFLFLATALLYFLHRDYYEKRIDELALVVFTWFVTTSALMVKPWAC</sequence>
<keyword evidence="3" id="KW-1185">Reference proteome</keyword>
<reference evidence="2 3" key="1">
    <citation type="journal article" date="2012" name="J. Bacteriol.">
        <title>Genome sequence of the model hyperthermophilic archaeon Thermococcus litoralis NS-C.</title>
        <authorList>
            <person name="Gardner A.F."/>
            <person name="Kumar S."/>
            <person name="Perler F.B."/>
        </authorList>
    </citation>
    <scope>NUCLEOTIDE SEQUENCE [LARGE SCALE GENOMIC DNA]</scope>
    <source>
        <strain evidence="3">ATCC 51850 / DSM 5473 / JCM 8560 / NS-C</strain>
    </source>
</reference>
<proteinExistence type="predicted"/>
<dbReference type="OrthoDB" id="92473at2157"/>
<evidence type="ECO:0000313" key="2">
    <source>
        <dbReference type="EMBL" id="EHR79354.1"/>
    </source>
</evidence>
<name>H3ZL15_THELN</name>
<evidence type="ECO:0000313" key="3">
    <source>
        <dbReference type="Proteomes" id="UP000015502"/>
    </source>
</evidence>
<organism evidence="2 3">
    <name type="scientific">Thermococcus litoralis (strain ATCC 51850 / DSM 5473 / JCM 8560 / NS-C)</name>
    <dbReference type="NCBI Taxonomy" id="523849"/>
    <lineage>
        <taxon>Archaea</taxon>
        <taxon>Methanobacteriati</taxon>
        <taxon>Methanobacteriota</taxon>
        <taxon>Thermococci</taxon>
        <taxon>Thermococcales</taxon>
        <taxon>Thermococcaceae</taxon>
        <taxon>Thermococcus</taxon>
    </lineage>
</organism>
<accession>H3ZL15</accession>
<dbReference type="PaxDb" id="523849-OCC_07641"/>
<dbReference type="AlphaFoldDB" id="H3ZL15"/>
<keyword evidence="1" id="KW-0812">Transmembrane</keyword>
<feature type="transmembrane region" description="Helical" evidence="1">
    <location>
        <begin position="45"/>
        <end position="72"/>
    </location>
</feature>
<feature type="transmembrane region" description="Helical" evidence="1">
    <location>
        <begin position="79"/>
        <end position="96"/>
    </location>
</feature>
<keyword evidence="1" id="KW-0472">Membrane</keyword>